<evidence type="ECO:0000256" key="2">
    <source>
        <dbReference type="ARBA" id="ARBA00037992"/>
    </source>
</evidence>
<feature type="region of interest" description="Disordered" evidence="4">
    <location>
        <begin position="1"/>
        <end position="152"/>
    </location>
</feature>
<feature type="compositionally biased region" description="Basic and acidic residues" evidence="4">
    <location>
        <begin position="42"/>
        <end position="53"/>
    </location>
</feature>
<dbReference type="Proteomes" id="UP001479436">
    <property type="component" value="Unassembled WGS sequence"/>
</dbReference>
<dbReference type="PROSITE" id="PS51319">
    <property type="entry name" value="TFIIS_N"/>
    <property type="match status" value="1"/>
</dbReference>
<comment type="subcellular location">
    <subcellularLocation>
        <location evidence="3">Nucleus</location>
    </subcellularLocation>
</comment>
<protein>
    <submittedName>
        <fullName evidence="6">Transcription factor iws1</fullName>
    </submittedName>
</protein>
<dbReference type="EMBL" id="JASJQH010000046">
    <property type="protein sequence ID" value="KAK9767904.1"/>
    <property type="molecule type" value="Genomic_DNA"/>
</dbReference>
<dbReference type="InterPro" id="IPR051037">
    <property type="entry name" value="RNAPII_TF_IWS1"/>
</dbReference>
<feature type="compositionally biased region" description="Basic and acidic residues" evidence="4">
    <location>
        <begin position="66"/>
        <end position="127"/>
    </location>
</feature>
<proteinExistence type="inferred from homology"/>
<dbReference type="InterPro" id="IPR035441">
    <property type="entry name" value="TFIIS/LEDGF_dom_sf"/>
</dbReference>
<evidence type="ECO:0000313" key="7">
    <source>
        <dbReference type="Proteomes" id="UP001479436"/>
    </source>
</evidence>
<evidence type="ECO:0000313" key="6">
    <source>
        <dbReference type="EMBL" id="KAK9767904.1"/>
    </source>
</evidence>
<feature type="domain" description="TFIIS N-terminal" evidence="5">
    <location>
        <begin position="209"/>
        <end position="286"/>
    </location>
</feature>
<comment type="function">
    <text evidence="1">Transcription factor involved in RNA polymerase II transcription regulation. May function in both SPT15/TBP post-recruitment and recruitment steps of transcription.</text>
</comment>
<reference evidence="6 7" key="1">
    <citation type="submission" date="2023-04" db="EMBL/GenBank/DDBJ databases">
        <title>Genome of Basidiobolus ranarum AG-B5.</title>
        <authorList>
            <person name="Stajich J.E."/>
            <person name="Carter-House D."/>
            <person name="Gryganskyi A."/>
        </authorList>
    </citation>
    <scope>NUCLEOTIDE SEQUENCE [LARGE SCALE GENOMIC DNA]</scope>
    <source>
        <strain evidence="6 7">AG-B5</strain>
    </source>
</reference>
<dbReference type="InterPro" id="IPR017923">
    <property type="entry name" value="TFIIS_N"/>
</dbReference>
<gene>
    <name evidence="6" type="primary">IWS1</name>
    <name evidence="6" type="ORF">K7432_001884</name>
</gene>
<dbReference type="SUPFAM" id="SSF47676">
    <property type="entry name" value="Conserved domain common to transcription factors TFIIS, elongin A, CRSP70"/>
    <property type="match status" value="1"/>
</dbReference>
<feature type="compositionally biased region" description="Basic and acidic residues" evidence="4">
    <location>
        <begin position="1"/>
        <end position="10"/>
    </location>
</feature>
<name>A0ABR2X2B5_9FUNG</name>
<dbReference type="PANTHER" id="PTHR46010:SF1">
    <property type="entry name" value="PROTEIN IWS1 HOMOLOG"/>
    <property type="match status" value="1"/>
</dbReference>
<comment type="similarity">
    <text evidence="2">Belongs to the IWS1 family.</text>
</comment>
<keyword evidence="7" id="KW-1185">Reference proteome</keyword>
<feature type="compositionally biased region" description="Basic residues" evidence="4">
    <location>
        <begin position="373"/>
        <end position="382"/>
    </location>
</feature>
<dbReference type="PANTHER" id="PTHR46010">
    <property type="entry name" value="PROTEIN IWS1 HOMOLOG"/>
    <property type="match status" value="1"/>
</dbReference>
<keyword evidence="3" id="KW-0539">Nucleus</keyword>
<evidence type="ECO:0000256" key="3">
    <source>
        <dbReference type="PROSITE-ProRule" id="PRU00649"/>
    </source>
</evidence>
<evidence type="ECO:0000256" key="4">
    <source>
        <dbReference type="SAM" id="MobiDB-lite"/>
    </source>
</evidence>
<accession>A0ABR2X2B5</accession>
<organism evidence="6 7">
    <name type="scientific">Basidiobolus ranarum</name>
    <dbReference type="NCBI Taxonomy" id="34480"/>
    <lineage>
        <taxon>Eukaryota</taxon>
        <taxon>Fungi</taxon>
        <taxon>Fungi incertae sedis</taxon>
        <taxon>Zoopagomycota</taxon>
        <taxon>Entomophthoromycotina</taxon>
        <taxon>Basidiobolomycetes</taxon>
        <taxon>Basidiobolales</taxon>
        <taxon>Basidiobolaceae</taxon>
        <taxon>Basidiobolus</taxon>
    </lineage>
</organism>
<evidence type="ECO:0000259" key="5">
    <source>
        <dbReference type="PROSITE" id="PS51319"/>
    </source>
</evidence>
<evidence type="ECO:0000256" key="1">
    <source>
        <dbReference type="ARBA" id="ARBA00037349"/>
    </source>
</evidence>
<dbReference type="Gene3D" id="1.20.930.10">
    <property type="entry name" value="Conserved domain common to transcription factors TFIIS, elongin A, CRSP70"/>
    <property type="match status" value="1"/>
</dbReference>
<comment type="caution">
    <text evidence="6">The sequence shown here is derived from an EMBL/GenBank/DDBJ whole genome shotgun (WGS) entry which is preliminary data.</text>
</comment>
<sequence>MSNNEKRTLESEIFGNSDEEDLSDLDKLDKLSDEDEPSPARTRVEDEPKETHSSLDSLPSFRRKREGSPEQRAERPRIERQEKPRRRERDDRDEEREYKRRDRDDDDEHSVKDPKQALLDEVRRDFDAALASMNGRKKKSRKDEEDLDERNDDMIVDLRERMKQAAYSDIEANNERKPAIAKIRILPQVMIQLRKSNLHEAFVENHILEPIKMWLEPLPDGALSSLDIQTEMLQILDKLPIRTENLRESGVGRIVMFFTKTDRVTQRIRRLAEALVDKWSRPILRRSQNYRDRLVREAAYEQEESYASPSVSKGGNFGVDGRKPVDLQPGDLGYSVSARIPQSLRPAYDVLPKSNIRADSRNKGNDKYRKLKNHMSRFKGGPKKNPGPKVSIEGKNIAY</sequence>
<dbReference type="Pfam" id="PF08711">
    <property type="entry name" value="Med26"/>
    <property type="match status" value="1"/>
</dbReference>
<feature type="region of interest" description="Disordered" evidence="4">
    <location>
        <begin position="373"/>
        <end position="399"/>
    </location>
</feature>